<protein>
    <submittedName>
        <fullName evidence="1">Addiction module killer protein</fullName>
    </submittedName>
</protein>
<evidence type="ECO:0000313" key="2">
    <source>
        <dbReference type="Proteomes" id="UP000179014"/>
    </source>
</evidence>
<name>A0A1F6BWT6_9BACT</name>
<organism evidence="1 2">
    <name type="scientific">Candidatus Kaiserbacteria bacterium GWA2_50_9</name>
    <dbReference type="NCBI Taxonomy" id="1798474"/>
    <lineage>
        <taxon>Bacteria</taxon>
        <taxon>Candidatus Kaiseribacteriota</taxon>
    </lineage>
</organism>
<reference evidence="1 2" key="1">
    <citation type="journal article" date="2016" name="Nat. Commun.">
        <title>Thousands of microbial genomes shed light on interconnected biogeochemical processes in an aquifer system.</title>
        <authorList>
            <person name="Anantharaman K."/>
            <person name="Brown C.T."/>
            <person name="Hug L.A."/>
            <person name="Sharon I."/>
            <person name="Castelle C.J."/>
            <person name="Probst A.J."/>
            <person name="Thomas B.C."/>
            <person name="Singh A."/>
            <person name="Wilkins M.J."/>
            <person name="Karaoz U."/>
            <person name="Brodie E.L."/>
            <person name="Williams K.H."/>
            <person name="Hubbard S.S."/>
            <person name="Banfield J.F."/>
        </authorList>
    </citation>
    <scope>NUCLEOTIDE SEQUENCE [LARGE SCALE GENOMIC DNA]</scope>
</reference>
<dbReference type="PANTHER" id="PTHR41791:SF1">
    <property type="entry name" value="SSL7039 PROTEIN"/>
    <property type="match status" value="1"/>
</dbReference>
<dbReference type="InterPro" id="IPR014056">
    <property type="entry name" value="TypeIITA-like_toxin_pred"/>
</dbReference>
<dbReference type="STRING" id="1798474.A2118_02515"/>
<comment type="caution">
    <text evidence="1">The sequence shown here is derived from an EMBL/GenBank/DDBJ whole genome shotgun (WGS) entry which is preliminary data.</text>
</comment>
<accession>A0A1F6BWT6</accession>
<dbReference type="Proteomes" id="UP000179014">
    <property type="component" value="Unassembled WGS sequence"/>
</dbReference>
<dbReference type="AlphaFoldDB" id="A0A1F6BWT6"/>
<dbReference type="NCBIfam" id="TIGR02683">
    <property type="entry name" value="upstrm_HI1419"/>
    <property type="match status" value="1"/>
</dbReference>
<sequence length="106" mass="12411">MQVLHYLDSRGHDVYQDWLDGVRDITGRVAVQRRIDRIVDTGNLGSHSFCRDGVWELKVDIGPGYRVYYVEVKKTVVLLLCGGTKRSQERDITHAVKYWKDYQQRL</sequence>
<gene>
    <name evidence="1" type="ORF">A2118_02515</name>
</gene>
<dbReference type="PIRSF" id="PIRSF028744">
    <property type="entry name" value="Addict_mod_HI1419"/>
    <property type="match status" value="1"/>
</dbReference>
<dbReference type="PANTHER" id="PTHR41791">
    <property type="entry name" value="SSL7039 PROTEIN"/>
    <property type="match status" value="1"/>
</dbReference>
<evidence type="ECO:0000313" key="1">
    <source>
        <dbReference type="EMBL" id="OGG41232.1"/>
    </source>
</evidence>
<dbReference type="EMBL" id="MFKN01000003">
    <property type="protein sequence ID" value="OGG41232.1"/>
    <property type="molecule type" value="Genomic_DNA"/>
</dbReference>
<proteinExistence type="predicted"/>